<dbReference type="EMBL" id="JBHMEC010000038">
    <property type="protein sequence ID" value="MFB9151667.1"/>
    <property type="molecule type" value="Genomic_DNA"/>
</dbReference>
<proteinExistence type="predicted"/>
<evidence type="ECO:0000313" key="2">
    <source>
        <dbReference type="Proteomes" id="UP001589670"/>
    </source>
</evidence>
<evidence type="ECO:0000313" key="1">
    <source>
        <dbReference type="EMBL" id="MFB9151667.1"/>
    </source>
</evidence>
<reference evidence="1 2" key="1">
    <citation type="submission" date="2024-09" db="EMBL/GenBank/DDBJ databases">
        <authorList>
            <person name="Sun Q."/>
            <person name="Mori K."/>
        </authorList>
    </citation>
    <scope>NUCLEOTIDE SEQUENCE [LARGE SCALE GENOMIC DNA]</scope>
    <source>
        <strain evidence="1 2">CECT 9424</strain>
    </source>
</reference>
<comment type="caution">
    <text evidence="1">The sequence shown here is derived from an EMBL/GenBank/DDBJ whole genome shotgun (WGS) entry which is preliminary data.</text>
</comment>
<organism evidence="1 2">
    <name type="scientific">Roseovarius ramblicola</name>
    <dbReference type="NCBI Taxonomy" id="2022336"/>
    <lineage>
        <taxon>Bacteria</taxon>
        <taxon>Pseudomonadati</taxon>
        <taxon>Pseudomonadota</taxon>
        <taxon>Alphaproteobacteria</taxon>
        <taxon>Rhodobacterales</taxon>
        <taxon>Roseobacteraceae</taxon>
        <taxon>Roseovarius</taxon>
    </lineage>
</organism>
<name>A0ABV5I4Q2_9RHOB</name>
<sequence length="65" mass="7372">MKKNVGLRIRIDRDLREQFLKACQADDKPAAQVLREFMRAYVAERGVDSAIMHGGVKEKDNGVEP</sequence>
<dbReference type="Proteomes" id="UP001589670">
    <property type="component" value="Unassembled WGS sequence"/>
</dbReference>
<protein>
    <submittedName>
        <fullName evidence="1">Plasmid-related protein</fullName>
    </submittedName>
</protein>
<dbReference type="RefSeq" id="WP_377071300.1">
    <property type="nucleotide sequence ID" value="NZ_JBHMEC010000038.1"/>
</dbReference>
<gene>
    <name evidence="1" type="ORF">ACFFU4_18105</name>
</gene>
<accession>A0ABV5I4Q2</accession>
<keyword evidence="2" id="KW-1185">Reference proteome</keyword>